<proteinExistence type="predicted"/>
<feature type="domain" description="BZIP" evidence="6">
    <location>
        <begin position="40"/>
        <end position="104"/>
    </location>
</feature>
<dbReference type="AlphaFoldDB" id="V7BQE3"/>
<reference evidence="8" key="1">
    <citation type="journal article" date="2014" name="Nat. Genet.">
        <title>A reference genome for common bean and genome-wide analysis of dual domestications.</title>
        <authorList>
            <person name="Schmutz J."/>
            <person name="McClean P.E."/>
            <person name="Mamidi S."/>
            <person name="Wu G.A."/>
            <person name="Cannon S.B."/>
            <person name="Grimwood J."/>
            <person name="Jenkins J."/>
            <person name="Shu S."/>
            <person name="Song Q."/>
            <person name="Chavarro C."/>
            <person name="Torres-Torres M."/>
            <person name="Geffroy V."/>
            <person name="Moghaddam S.M."/>
            <person name="Gao D."/>
            <person name="Abernathy B."/>
            <person name="Barry K."/>
            <person name="Blair M."/>
            <person name="Brick M.A."/>
            <person name="Chovatia M."/>
            <person name="Gepts P."/>
            <person name="Goodstein D.M."/>
            <person name="Gonzales M."/>
            <person name="Hellsten U."/>
            <person name="Hyten D.L."/>
            <person name="Jia G."/>
            <person name="Kelly J.D."/>
            <person name="Kudrna D."/>
            <person name="Lee R."/>
            <person name="Richard M.M."/>
            <person name="Miklas P.N."/>
            <person name="Osorno J.M."/>
            <person name="Rodrigues J."/>
            <person name="Thareau V."/>
            <person name="Urrea C.A."/>
            <person name="Wang M."/>
            <person name="Yu Y."/>
            <person name="Zhang M."/>
            <person name="Wing R.A."/>
            <person name="Cregan P.B."/>
            <person name="Rokhsar D.S."/>
            <person name="Jackson S.A."/>
        </authorList>
    </citation>
    <scope>NUCLEOTIDE SEQUENCE [LARGE SCALE GENOMIC DNA]</scope>
    <source>
        <strain evidence="8">cv. G19833</strain>
    </source>
</reference>
<evidence type="ECO:0000313" key="7">
    <source>
        <dbReference type="EMBL" id="ESW18801.1"/>
    </source>
</evidence>
<dbReference type="GO" id="GO:0003700">
    <property type="term" value="F:DNA-binding transcription factor activity"/>
    <property type="evidence" value="ECO:0007669"/>
    <property type="project" value="InterPro"/>
</dbReference>
<dbReference type="SMART" id="SM00338">
    <property type="entry name" value="BRLZ"/>
    <property type="match status" value="1"/>
</dbReference>
<dbReference type="InterPro" id="IPR046347">
    <property type="entry name" value="bZIP_sf"/>
</dbReference>
<feature type="non-terminal residue" evidence="7">
    <location>
        <position position="1"/>
    </location>
</feature>
<feature type="region of interest" description="Disordered" evidence="5">
    <location>
        <begin position="1"/>
        <end position="45"/>
    </location>
</feature>
<dbReference type="InterPro" id="IPR052483">
    <property type="entry name" value="bZIP_transcription_regulators"/>
</dbReference>
<dbReference type="Gramene" id="ESW18801">
    <property type="protein sequence ID" value="ESW18801"/>
    <property type="gene ID" value="PHAVU_006G071300g"/>
</dbReference>
<protein>
    <recommendedName>
        <fullName evidence="6">BZIP domain-containing protein</fullName>
    </recommendedName>
</protein>
<evidence type="ECO:0000256" key="5">
    <source>
        <dbReference type="SAM" id="MobiDB-lite"/>
    </source>
</evidence>
<dbReference type="GO" id="GO:0003677">
    <property type="term" value="F:DNA binding"/>
    <property type="evidence" value="ECO:0007669"/>
    <property type="project" value="TreeGrafter"/>
</dbReference>
<keyword evidence="1" id="KW-0805">Transcription regulation</keyword>
<keyword evidence="4" id="KW-0175">Coiled coil</keyword>
<evidence type="ECO:0000256" key="1">
    <source>
        <dbReference type="ARBA" id="ARBA00023015"/>
    </source>
</evidence>
<feature type="compositionally biased region" description="Basic and acidic residues" evidence="5">
    <location>
        <begin position="30"/>
        <end position="45"/>
    </location>
</feature>
<feature type="coiled-coil region" evidence="4">
    <location>
        <begin position="60"/>
        <end position="87"/>
    </location>
</feature>
<dbReference type="SMR" id="V7BQE3"/>
<gene>
    <name evidence="7" type="ORF">PHAVU_006G071300g</name>
</gene>
<keyword evidence="2" id="KW-0804">Transcription</keyword>
<accession>V7BQE3</accession>
<dbReference type="SUPFAM" id="SSF57959">
    <property type="entry name" value="Leucine zipper domain"/>
    <property type="match status" value="1"/>
</dbReference>
<keyword evidence="3" id="KW-0539">Nucleus</keyword>
<dbReference type="Proteomes" id="UP000000226">
    <property type="component" value="Chromosome 6"/>
</dbReference>
<dbReference type="GO" id="GO:0005634">
    <property type="term" value="C:nucleus"/>
    <property type="evidence" value="ECO:0007669"/>
    <property type="project" value="TreeGrafter"/>
</dbReference>
<feature type="region of interest" description="Disordered" evidence="5">
    <location>
        <begin position="179"/>
        <end position="201"/>
    </location>
</feature>
<evidence type="ECO:0000256" key="2">
    <source>
        <dbReference type="ARBA" id="ARBA00023163"/>
    </source>
</evidence>
<name>V7BQE3_PHAVU</name>
<dbReference type="PANTHER" id="PTHR46391">
    <property type="entry name" value="BASIC LEUCINE ZIPPER 34"/>
    <property type="match status" value="1"/>
</dbReference>
<sequence length="201" mass="23163">NQSILLMEQSEGMGKEKMILDSSSNAEQSQAEKDDKGPVEQMDPKLRRMFSNRLYSQRSRQKKKKIVEDLEERVKILEDLLLRLQPEQAYYQNQLHNLMMEEQTMLHEMEYLKRKALLREAEDEKNRNKKSMLEEVKQDQLLHLNSDPLAGVSFDTSSYQGNGAQSSYIAPEARQMGVAAVADRHQTDLARATAQNPNPNP</sequence>
<evidence type="ECO:0000256" key="4">
    <source>
        <dbReference type="SAM" id="Coils"/>
    </source>
</evidence>
<dbReference type="GO" id="GO:0045893">
    <property type="term" value="P:positive regulation of DNA-templated transcription"/>
    <property type="evidence" value="ECO:0007669"/>
    <property type="project" value="TreeGrafter"/>
</dbReference>
<evidence type="ECO:0000259" key="6">
    <source>
        <dbReference type="SMART" id="SM00338"/>
    </source>
</evidence>
<dbReference type="OMA" id="FHEMEYL"/>
<dbReference type="PANTHER" id="PTHR46391:SF13">
    <property type="entry name" value="ACTIVATOR OF SPOMIN LUC3"/>
    <property type="match status" value="1"/>
</dbReference>
<evidence type="ECO:0000256" key="3">
    <source>
        <dbReference type="ARBA" id="ARBA00023242"/>
    </source>
</evidence>
<dbReference type="Pfam" id="PF00170">
    <property type="entry name" value="bZIP_1"/>
    <property type="match status" value="1"/>
</dbReference>
<evidence type="ECO:0000313" key="8">
    <source>
        <dbReference type="Proteomes" id="UP000000226"/>
    </source>
</evidence>
<dbReference type="InterPro" id="IPR004827">
    <property type="entry name" value="bZIP"/>
</dbReference>
<keyword evidence="8" id="KW-1185">Reference proteome</keyword>
<dbReference type="EMBL" id="CM002293">
    <property type="protein sequence ID" value="ESW18801.1"/>
    <property type="molecule type" value="Genomic_DNA"/>
</dbReference>
<dbReference type="OrthoDB" id="1436947at2759"/>
<organism evidence="7 8">
    <name type="scientific">Phaseolus vulgaris</name>
    <name type="common">Kidney bean</name>
    <name type="synonym">French bean</name>
    <dbReference type="NCBI Taxonomy" id="3885"/>
    <lineage>
        <taxon>Eukaryota</taxon>
        <taxon>Viridiplantae</taxon>
        <taxon>Streptophyta</taxon>
        <taxon>Embryophyta</taxon>
        <taxon>Tracheophyta</taxon>
        <taxon>Spermatophyta</taxon>
        <taxon>Magnoliopsida</taxon>
        <taxon>eudicotyledons</taxon>
        <taxon>Gunneridae</taxon>
        <taxon>Pentapetalae</taxon>
        <taxon>rosids</taxon>
        <taxon>fabids</taxon>
        <taxon>Fabales</taxon>
        <taxon>Fabaceae</taxon>
        <taxon>Papilionoideae</taxon>
        <taxon>50 kb inversion clade</taxon>
        <taxon>NPAAA clade</taxon>
        <taxon>indigoferoid/millettioid clade</taxon>
        <taxon>Phaseoleae</taxon>
        <taxon>Phaseolus</taxon>
    </lineage>
</organism>